<name>A0A4S2F0C7_9ACTN</name>
<dbReference type="Proteomes" id="UP000310263">
    <property type="component" value="Unassembled WGS sequence"/>
</dbReference>
<dbReference type="InterPro" id="IPR002053">
    <property type="entry name" value="Glyco_hydro_25"/>
</dbReference>
<dbReference type="SMART" id="SM00257">
    <property type="entry name" value="LysM"/>
    <property type="match status" value="1"/>
</dbReference>
<evidence type="ECO:0000256" key="3">
    <source>
        <dbReference type="ARBA" id="ARBA00023295"/>
    </source>
</evidence>
<dbReference type="OrthoDB" id="3171425at2"/>
<dbReference type="InterPro" id="IPR013168">
    <property type="entry name" value="Cpl_7_lyso_C"/>
</dbReference>
<sequence length="348" mass="37548">MALQGIDISNWQKGINLDALAIDFAICKATQGASYVSPDCDRQMQQAMKRGLLVGVYHYVNGAGVDAEAQHFANSIKGYLGKALIVLDWEQGDNAARGNTGYLDSLVAKVKALTGLTPLIYASQSVFPWDIAKKHGCGTWVAQYANNNTTGLQGNPWNEGAYSCDIRQYSSCGRLDGWGGNLDLNKAYMDAAKWQQFAAVGGAAQPAPTPTAPATGVENMDALDLVAGVFRDEYGKDDDRRKALGSRYDEVQKIVNHICSASAETLAQETWAGDYRNGSERKAILAHRYDEVMAIINGNVESGQTYTVKSGDTLSGIAAKFGTTYQKIAAKNGITNPNIIYPGQRLKI</sequence>
<evidence type="ECO:0000313" key="5">
    <source>
        <dbReference type="EMBL" id="TGY62145.1"/>
    </source>
</evidence>
<dbReference type="GO" id="GO:0016998">
    <property type="term" value="P:cell wall macromolecule catabolic process"/>
    <property type="evidence" value="ECO:0007669"/>
    <property type="project" value="InterPro"/>
</dbReference>
<comment type="caution">
    <text evidence="5">The sequence shown here is derived from an EMBL/GenBank/DDBJ whole genome shotgun (WGS) entry which is preliminary data.</text>
</comment>
<feature type="domain" description="LysM" evidence="4">
    <location>
        <begin position="304"/>
        <end position="348"/>
    </location>
</feature>
<organism evidence="5 6">
    <name type="scientific">Muricaecibacterium torontonense</name>
    <dbReference type="NCBI Taxonomy" id="3032871"/>
    <lineage>
        <taxon>Bacteria</taxon>
        <taxon>Bacillati</taxon>
        <taxon>Actinomycetota</taxon>
        <taxon>Coriobacteriia</taxon>
        <taxon>Coriobacteriales</taxon>
        <taxon>Atopobiaceae</taxon>
        <taxon>Muricaecibacterium</taxon>
    </lineage>
</organism>
<keyword evidence="6" id="KW-1185">Reference proteome</keyword>
<dbReference type="Gene3D" id="3.10.350.10">
    <property type="entry name" value="LysM domain"/>
    <property type="match status" value="1"/>
</dbReference>
<protein>
    <submittedName>
        <fullName evidence="5">LysM peptidoglycan-binding domain-containing protein</fullName>
    </submittedName>
</protein>
<evidence type="ECO:0000259" key="4">
    <source>
        <dbReference type="PROSITE" id="PS51782"/>
    </source>
</evidence>
<dbReference type="InterPro" id="IPR017853">
    <property type="entry name" value="GH"/>
</dbReference>
<accession>A0A4S2F0C7</accession>
<dbReference type="GO" id="GO:0003796">
    <property type="term" value="F:lysozyme activity"/>
    <property type="evidence" value="ECO:0007669"/>
    <property type="project" value="InterPro"/>
</dbReference>
<dbReference type="RefSeq" id="WP_136012615.1">
    <property type="nucleotide sequence ID" value="NZ_SRYE01000003.1"/>
</dbReference>
<proteinExistence type="inferred from homology"/>
<dbReference type="GO" id="GO:0016052">
    <property type="term" value="P:carbohydrate catabolic process"/>
    <property type="evidence" value="ECO:0007669"/>
    <property type="project" value="TreeGrafter"/>
</dbReference>
<dbReference type="Gene3D" id="3.20.20.80">
    <property type="entry name" value="Glycosidases"/>
    <property type="match status" value="1"/>
</dbReference>
<dbReference type="SUPFAM" id="SSF54106">
    <property type="entry name" value="LysM domain"/>
    <property type="match status" value="1"/>
</dbReference>
<reference evidence="5 6" key="1">
    <citation type="submission" date="2019-04" db="EMBL/GenBank/DDBJ databases">
        <title>Microbes associate with the intestines of laboratory mice.</title>
        <authorList>
            <person name="Navarre W."/>
            <person name="Wong E."/>
            <person name="Huang K."/>
            <person name="Tropini C."/>
            <person name="Ng K."/>
            <person name="Yu B."/>
        </authorList>
    </citation>
    <scope>NUCLEOTIDE SEQUENCE [LARGE SCALE GENOMIC DNA]</scope>
    <source>
        <strain evidence="5 6">NM07_P-09</strain>
    </source>
</reference>
<dbReference type="EMBL" id="SRYE01000003">
    <property type="protein sequence ID" value="TGY62145.1"/>
    <property type="molecule type" value="Genomic_DNA"/>
</dbReference>
<dbReference type="CDD" id="cd00118">
    <property type="entry name" value="LysM"/>
    <property type="match status" value="1"/>
</dbReference>
<dbReference type="InterPro" id="IPR036779">
    <property type="entry name" value="LysM_dom_sf"/>
</dbReference>
<dbReference type="PROSITE" id="PS51782">
    <property type="entry name" value="LYSM"/>
    <property type="match status" value="1"/>
</dbReference>
<dbReference type="GO" id="GO:0009253">
    <property type="term" value="P:peptidoglycan catabolic process"/>
    <property type="evidence" value="ECO:0007669"/>
    <property type="project" value="InterPro"/>
</dbReference>
<dbReference type="PROSITE" id="PS51904">
    <property type="entry name" value="GLYCOSYL_HYDROL_F25_2"/>
    <property type="match status" value="1"/>
</dbReference>
<dbReference type="PANTHER" id="PTHR34135">
    <property type="entry name" value="LYSOZYME"/>
    <property type="match status" value="1"/>
</dbReference>
<evidence type="ECO:0000313" key="6">
    <source>
        <dbReference type="Proteomes" id="UP000310263"/>
    </source>
</evidence>
<evidence type="ECO:0000256" key="2">
    <source>
        <dbReference type="ARBA" id="ARBA00022801"/>
    </source>
</evidence>
<dbReference type="AlphaFoldDB" id="A0A4S2F0C7"/>
<comment type="similarity">
    <text evidence="1">Belongs to the glycosyl hydrolase 25 family.</text>
</comment>
<gene>
    <name evidence="5" type="ORF">E5334_05610</name>
</gene>
<dbReference type="Pfam" id="PF08230">
    <property type="entry name" value="CW_7"/>
    <property type="match status" value="1"/>
</dbReference>
<dbReference type="InterPro" id="IPR018077">
    <property type="entry name" value="Glyco_hydro_fam25_subgr"/>
</dbReference>
<dbReference type="SUPFAM" id="SSF51445">
    <property type="entry name" value="(Trans)glycosidases"/>
    <property type="match status" value="1"/>
</dbReference>
<dbReference type="InterPro" id="IPR018392">
    <property type="entry name" value="LysM"/>
</dbReference>
<dbReference type="Pfam" id="PF01183">
    <property type="entry name" value="Glyco_hydro_25"/>
    <property type="match status" value="1"/>
</dbReference>
<keyword evidence="2" id="KW-0378">Hydrolase</keyword>
<dbReference type="PANTHER" id="PTHR34135:SF2">
    <property type="entry name" value="LYSOZYME"/>
    <property type="match status" value="1"/>
</dbReference>
<evidence type="ECO:0000256" key="1">
    <source>
        <dbReference type="ARBA" id="ARBA00010646"/>
    </source>
</evidence>
<dbReference type="SMART" id="SM00641">
    <property type="entry name" value="Glyco_25"/>
    <property type="match status" value="1"/>
</dbReference>
<dbReference type="Pfam" id="PF01476">
    <property type="entry name" value="LysM"/>
    <property type="match status" value="1"/>
</dbReference>
<dbReference type="SMART" id="SM01095">
    <property type="entry name" value="Cpl-7"/>
    <property type="match status" value="2"/>
</dbReference>
<keyword evidence="3" id="KW-0326">Glycosidase</keyword>